<reference evidence="2" key="1">
    <citation type="submission" date="2023-01" db="EMBL/GenBank/DDBJ databases">
        <title>Key to firefly adult light organ development and bioluminescence: homeobox transcription factors regulate luciferase expression and transportation to peroxisome.</title>
        <authorList>
            <person name="Fu X."/>
        </authorList>
    </citation>
    <scope>NUCLEOTIDE SEQUENCE [LARGE SCALE GENOMIC DNA]</scope>
</reference>
<dbReference type="Proteomes" id="UP001353858">
    <property type="component" value="Unassembled WGS sequence"/>
</dbReference>
<dbReference type="AlphaFoldDB" id="A0AAN7QIC8"/>
<gene>
    <name evidence="1" type="ORF">RN001_007509</name>
</gene>
<dbReference type="EMBL" id="JARPUR010000003">
    <property type="protein sequence ID" value="KAK4879363.1"/>
    <property type="molecule type" value="Genomic_DNA"/>
</dbReference>
<sequence length="346" mass="37978">MDWESRKKEALESNEYQIILKEVNEKRLSRMRKISRYLNWGYKVNYSNSETNCISDEKSSSTLIIRAIIAKQVYCDAPLQFRELSLNSDIHVPQTSFELPNLENPYISDQSGSPYSFTQSFQGYSLPPEPAVEYKVPEIPAQEYGAPYPSNPIFPLVLGALFAIVASEAPYPLFAPTQIYGPPKIHVPPPVYEAPVPVLPEPVYSPPTTVYATPVPEPVYAAPSPVYGPPKIEIPPPLPIPAPAPYPQPLVIPTPVYGPPKIEVPTPVYPAPLPPTPVYGPPEPLVAPAPIYGPPEPLVVPAPVYGLPPAPVYSIPQIASTYNYEVHTPVYSAPVVPHPVYGAPQF</sequence>
<keyword evidence="2" id="KW-1185">Reference proteome</keyword>
<evidence type="ECO:0000313" key="2">
    <source>
        <dbReference type="Proteomes" id="UP001353858"/>
    </source>
</evidence>
<comment type="caution">
    <text evidence="1">The sequence shown here is derived from an EMBL/GenBank/DDBJ whole genome shotgun (WGS) entry which is preliminary data.</text>
</comment>
<protein>
    <submittedName>
        <fullName evidence="1">Uncharacterized protein</fullName>
    </submittedName>
</protein>
<proteinExistence type="predicted"/>
<accession>A0AAN7QIC8</accession>
<name>A0AAN7QIC8_9COLE</name>
<evidence type="ECO:0000313" key="1">
    <source>
        <dbReference type="EMBL" id="KAK4879363.1"/>
    </source>
</evidence>
<organism evidence="1 2">
    <name type="scientific">Aquatica leii</name>
    <dbReference type="NCBI Taxonomy" id="1421715"/>
    <lineage>
        <taxon>Eukaryota</taxon>
        <taxon>Metazoa</taxon>
        <taxon>Ecdysozoa</taxon>
        <taxon>Arthropoda</taxon>
        <taxon>Hexapoda</taxon>
        <taxon>Insecta</taxon>
        <taxon>Pterygota</taxon>
        <taxon>Neoptera</taxon>
        <taxon>Endopterygota</taxon>
        <taxon>Coleoptera</taxon>
        <taxon>Polyphaga</taxon>
        <taxon>Elateriformia</taxon>
        <taxon>Elateroidea</taxon>
        <taxon>Lampyridae</taxon>
        <taxon>Luciolinae</taxon>
        <taxon>Aquatica</taxon>
    </lineage>
</organism>